<reference evidence="6 7" key="1">
    <citation type="submission" date="2024-09" db="EMBL/GenBank/DDBJ databases">
        <title>A chromosome-level genome assembly of Gray's grenadier anchovy, Coilia grayii.</title>
        <authorList>
            <person name="Fu Z."/>
        </authorList>
    </citation>
    <scope>NUCLEOTIDE SEQUENCE [LARGE SCALE GENOMIC DNA]</scope>
    <source>
        <strain evidence="6">G4</strain>
        <tissue evidence="6">Muscle</tissue>
    </source>
</reference>
<keyword evidence="4" id="KW-0325">Glycoprotein</keyword>
<evidence type="ECO:0000256" key="2">
    <source>
        <dbReference type="ARBA" id="ARBA00022525"/>
    </source>
</evidence>
<dbReference type="Pfam" id="PF11032">
    <property type="entry name" value="ApoM"/>
    <property type="match status" value="1"/>
</dbReference>
<evidence type="ECO:0000256" key="1">
    <source>
        <dbReference type="ARBA" id="ARBA00004613"/>
    </source>
</evidence>
<name>A0ABD1K6B5_9TELE</name>
<dbReference type="Gene3D" id="2.40.128.20">
    <property type="match status" value="1"/>
</dbReference>
<evidence type="ECO:0000313" key="6">
    <source>
        <dbReference type="EMBL" id="KAL2094672.1"/>
    </source>
</evidence>
<evidence type="ECO:0000256" key="5">
    <source>
        <dbReference type="SAM" id="SignalP"/>
    </source>
</evidence>
<dbReference type="InterPro" id="IPR022734">
    <property type="entry name" value="ApoM"/>
</dbReference>
<evidence type="ECO:0000256" key="4">
    <source>
        <dbReference type="ARBA" id="ARBA00023180"/>
    </source>
</evidence>
<gene>
    <name evidence="6" type="ORF">ACEWY4_009391</name>
</gene>
<evidence type="ECO:0000313" key="7">
    <source>
        <dbReference type="Proteomes" id="UP001591681"/>
    </source>
</evidence>
<proteinExistence type="predicted"/>
<sequence length="182" mass="20204">MALLWTISVCGLFSLVLAAPPECEQLIKPVDLTDPTVFDGKWFVVAAIGQGNMKWQKYFEGMTSSSFEMSPVSEDGKIHVRWADRVEGKCLPGTLDVTVSGSKSSSMFEGVLHESEYLQTCPDCLLFTDTSTQDNVLSKYMFLSKRQGSLTEAELETLKKQAECLDVPLTVYTYEAADLCPY</sequence>
<dbReference type="PANTHER" id="PTHR11967:SF2">
    <property type="entry name" value="ALPHA-1-ACID GLYCOPROTEIN 1"/>
    <property type="match status" value="1"/>
</dbReference>
<dbReference type="EMBL" id="JBHFQA010000008">
    <property type="protein sequence ID" value="KAL2094672.1"/>
    <property type="molecule type" value="Genomic_DNA"/>
</dbReference>
<keyword evidence="2" id="KW-0964">Secreted</keyword>
<protein>
    <recommendedName>
        <fullName evidence="8">Apolipoprotein M</fullName>
    </recommendedName>
</protein>
<dbReference type="SUPFAM" id="SSF50814">
    <property type="entry name" value="Lipocalins"/>
    <property type="match status" value="1"/>
</dbReference>
<keyword evidence="3 5" id="KW-0732">Signal</keyword>
<dbReference type="GO" id="GO:0005576">
    <property type="term" value="C:extracellular region"/>
    <property type="evidence" value="ECO:0007669"/>
    <property type="project" value="UniProtKB-SubCell"/>
</dbReference>
<feature type="signal peptide" evidence="5">
    <location>
        <begin position="1"/>
        <end position="18"/>
    </location>
</feature>
<comment type="caution">
    <text evidence="6">The sequence shown here is derived from an EMBL/GenBank/DDBJ whole genome shotgun (WGS) entry which is preliminary data.</text>
</comment>
<evidence type="ECO:0000256" key="3">
    <source>
        <dbReference type="ARBA" id="ARBA00022729"/>
    </source>
</evidence>
<dbReference type="PANTHER" id="PTHR11967">
    <property type="entry name" value="ALPHA-1-ACID GLYCOPROTEIN"/>
    <property type="match status" value="1"/>
</dbReference>
<accession>A0ABD1K6B5</accession>
<evidence type="ECO:0008006" key="8">
    <source>
        <dbReference type="Google" id="ProtNLM"/>
    </source>
</evidence>
<dbReference type="InterPro" id="IPR012674">
    <property type="entry name" value="Calycin"/>
</dbReference>
<comment type="subcellular location">
    <subcellularLocation>
        <location evidence="1">Secreted</location>
    </subcellularLocation>
</comment>
<organism evidence="6 7">
    <name type="scientific">Coilia grayii</name>
    <name type="common">Gray's grenadier anchovy</name>
    <dbReference type="NCBI Taxonomy" id="363190"/>
    <lineage>
        <taxon>Eukaryota</taxon>
        <taxon>Metazoa</taxon>
        <taxon>Chordata</taxon>
        <taxon>Craniata</taxon>
        <taxon>Vertebrata</taxon>
        <taxon>Euteleostomi</taxon>
        <taxon>Actinopterygii</taxon>
        <taxon>Neopterygii</taxon>
        <taxon>Teleostei</taxon>
        <taxon>Clupei</taxon>
        <taxon>Clupeiformes</taxon>
        <taxon>Clupeoidei</taxon>
        <taxon>Engraulidae</taxon>
        <taxon>Coilinae</taxon>
        <taxon>Coilia</taxon>
    </lineage>
</organism>
<keyword evidence="7" id="KW-1185">Reference proteome</keyword>
<feature type="chain" id="PRO_5044859892" description="Apolipoprotein M" evidence="5">
    <location>
        <begin position="19"/>
        <end position="182"/>
    </location>
</feature>
<dbReference type="AlphaFoldDB" id="A0ABD1K6B5"/>
<dbReference type="Proteomes" id="UP001591681">
    <property type="component" value="Unassembled WGS sequence"/>
</dbReference>